<dbReference type="Pfam" id="PF00005">
    <property type="entry name" value="ABC_tran"/>
    <property type="match status" value="1"/>
</dbReference>
<dbReference type="InterPro" id="IPR017879">
    <property type="entry name" value="PotA_ATP-bd"/>
</dbReference>
<dbReference type="HOGENOM" id="CLU_000604_1_1_0"/>
<comment type="function">
    <text evidence="7">Part of the ABC transporter complex PotABCD involved in spermidine/putrescine import. Responsible for energy coupling to the transport system.</text>
</comment>
<dbReference type="SUPFAM" id="SSF52540">
    <property type="entry name" value="P-loop containing nucleoside triphosphate hydrolases"/>
    <property type="match status" value="1"/>
</dbReference>
<proteinExistence type="inferred from homology"/>
<dbReference type="InterPro" id="IPR027417">
    <property type="entry name" value="P-loop_NTPase"/>
</dbReference>
<reference evidence="9 10" key="2">
    <citation type="journal article" date="2009" name="Proc. Natl. Acad. Sci. U.S.A.">
        <title>On the chimeric nature, thermophilic origin, and phylogenetic placement of the Thermotogales.</title>
        <authorList>
            <person name="Zhaxybayeva O."/>
            <person name="Swithers K.S."/>
            <person name="Lapierre P."/>
            <person name="Fournier G.P."/>
            <person name="Bickhart D.M."/>
            <person name="DeBoy R.T."/>
            <person name="Nelson K.E."/>
            <person name="Nesbo C.L."/>
            <person name="Doolittle W.F."/>
            <person name="Gogarten J.P."/>
            <person name="Noll K.M."/>
        </authorList>
    </citation>
    <scope>NUCLEOTIDE SEQUENCE [LARGE SCALE GENOMIC DNA]</scope>
    <source>
        <strain evidence="10">ATCC BAA-488 / DSM 13995 / JCM 10881 / RKU-1</strain>
    </source>
</reference>
<dbReference type="FunFam" id="3.40.50.300:FF:000133">
    <property type="entry name" value="Spermidine/putrescine import ATP-binding protein PotA"/>
    <property type="match status" value="1"/>
</dbReference>
<evidence type="ECO:0000313" key="10">
    <source>
        <dbReference type="Proteomes" id="UP000006558"/>
    </source>
</evidence>
<evidence type="ECO:0000259" key="8">
    <source>
        <dbReference type="PROSITE" id="PS50893"/>
    </source>
</evidence>
<dbReference type="Gene3D" id="3.40.50.300">
    <property type="entry name" value="P-loop containing nucleotide triphosphate hydrolases"/>
    <property type="match status" value="1"/>
</dbReference>
<dbReference type="CDD" id="cd03300">
    <property type="entry name" value="ABC_PotA_N"/>
    <property type="match status" value="1"/>
</dbReference>
<dbReference type="AlphaFoldDB" id="A5IMJ7"/>
<evidence type="ECO:0000313" key="9">
    <source>
        <dbReference type="EMBL" id="ABQ47420.1"/>
    </source>
</evidence>
<dbReference type="GO" id="GO:0005524">
    <property type="term" value="F:ATP binding"/>
    <property type="evidence" value="ECO:0007669"/>
    <property type="project" value="UniProtKB-KW"/>
</dbReference>
<keyword evidence="3 7" id="KW-0547">Nucleotide-binding</keyword>
<dbReference type="InterPro" id="IPR005893">
    <property type="entry name" value="PotA-like"/>
</dbReference>
<evidence type="ECO:0000256" key="4">
    <source>
        <dbReference type="ARBA" id="ARBA00022840"/>
    </source>
</evidence>
<evidence type="ECO:0000256" key="2">
    <source>
        <dbReference type="ARBA" id="ARBA00022475"/>
    </source>
</evidence>
<dbReference type="NCBIfam" id="TIGR01187">
    <property type="entry name" value="potA"/>
    <property type="match status" value="1"/>
</dbReference>
<dbReference type="KEGG" id="tpt:Tpet_1407"/>
<dbReference type="STRING" id="390874.Tpet_1407"/>
<feature type="domain" description="ABC transporter" evidence="8">
    <location>
        <begin position="8"/>
        <end position="238"/>
    </location>
</feature>
<dbReference type="Pfam" id="PF08402">
    <property type="entry name" value="TOBE_2"/>
    <property type="match status" value="1"/>
</dbReference>
<dbReference type="PANTHER" id="PTHR42781:SF4">
    <property type="entry name" value="SPERMIDINE_PUTRESCINE IMPORT ATP-BINDING PROTEIN POTA"/>
    <property type="match status" value="1"/>
</dbReference>
<evidence type="ECO:0000256" key="1">
    <source>
        <dbReference type="ARBA" id="ARBA00022448"/>
    </source>
</evidence>
<dbReference type="eggNOG" id="COG3842">
    <property type="taxonomic scope" value="Bacteria"/>
</dbReference>
<dbReference type="GO" id="GO:0016887">
    <property type="term" value="F:ATP hydrolysis activity"/>
    <property type="evidence" value="ECO:0007669"/>
    <property type="project" value="InterPro"/>
</dbReference>
<dbReference type="EMBL" id="CP000702">
    <property type="protein sequence ID" value="ABQ47420.1"/>
    <property type="molecule type" value="Genomic_DNA"/>
</dbReference>
<dbReference type="InterPro" id="IPR050093">
    <property type="entry name" value="ABC_SmlMolc_Importer"/>
</dbReference>
<evidence type="ECO:0000256" key="7">
    <source>
        <dbReference type="RuleBase" id="RU364083"/>
    </source>
</evidence>
<keyword evidence="1 7" id="KW-0813">Transport</keyword>
<keyword evidence="6 7" id="KW-0472">Membrane</keyword>
<dbReference type="GO" id="GO:0043190">
    <property type="term" value="C:ATP-binding cassette (ABC) transporter complex"/>
    <property type="evidence" value="ECO:0007669"/>
    <property type="project" value="InterPro"/>
</dbReference>
<evidence type="ECO:0000256" key="5">
    <source>
        <dbReference type="ARBA" id="ARBA00022967"/>
    </source>
</evidence>
<sequence>MKLIGGEVSIKNVSKFFDDFQVLKNVSLDIKKGEFFSILGPSGCGKTTLLRVIAGFEGVESGDVLLDGKSILNLPPNKRPVNIIFQNYALFPHLTVFENIAFPLKLKKLSENEINQRVNELLSLIRMEEHAQKMPSQLSGGQKQRVAIARALANEPRVLLLDEPLSALDAKLRQELLVELDNLHDRVGITFIYVTHDQAEAISVSDRVALMNEGEIVQVGTPYEVYESPVNVFAATFIGETNLMKAEVVEVEDEYYVVESPGIGQFRCYRDKEAKKGDVLLITLRPEKIRISKREFQSGKIFNVFHGIVEEEIYMGHQTKYFVRLDEGYIMKVYKQHARYILDEPIIKWEDEVFITWNPDDSFIVEVLEE</sequence>
<dbReference type="InterPro" id="IPR017871">
    <property type="entry name" value="ABC_transporter-like_CS"/>
</dbReference>
<dbReference type="InterPro" id="IPR003439">
    <property type="entry name" value="ABC_transporter-like_ATP-bd"/>
</dbReference>
<keyword evidence="4 7" id="KW-0067">ATP-binding</keyword>
<dbReference type="PANTHER" id="PTHR42781">
    <property type="entry name" value="SPERMIDINE/PUTRESCINE IMPORT ATP-BINDING PROTEIN POTA"/>
    <property type="match status" value="1"/>
</dbReference>
<dbReference type="PROSITE" id="PS00211">
    <property type="entry name" value="ABC_TRANSPORTER_1"/>
    <property type="match status" value="1"/>
</dbReference>
<evidence type="ECO:0000256" key="3">
    <source>
        <dbReference type="ARBA" id="ARBA00022741"/>
    </source>
</evidence>
<reference evidence="10" key="1">
    <citation type="submission" date="2007-05" db="EMBL/GenBank/DDBJ databases">
        <title>Complete sequence of Thermotoga petrophila RKU-1.</title>
        <authorList>
            <consortium name="US DOE Joint Genome Institute"/>
            <person name="Copeland A."/>
            <person name="Lucas S."/>
            <person name="Lapidus A."/>
            <person name="Barry K."/>
            <person name="Glavina del Rio T."/>
            <person name="Dalin E."/>
            <person name="Tice H."/>
            <person name="Pitluck S."/>
            <person name="Sims D."/>
            <person name="Brettin T."/>
            <person name="Bruce D."/>
            <person name="Detter J.C."/>
            <person name="Han C."/>
            <person name="Tapia R."/>
            <person name="Schmutz J."/>
            <person name="Larimer F."/>
            <person name="Land M."/>
            <person name="Hauser L."/>
            <person name="Kyrpides N."/>
            <person name="Mikhailova N."/>
            <person name="Nelson K."/>
            <person name="Gogarten J.P."/>
            <person name="Noll K."/>
            <person name="Richardson P."/>
        </authorList>
    </citation>
    <scope>NUCLEOTIDE SEQUENCE [LARGE SCALE GENOMIC DNA]</scope>
    <source>
        <strain evidence="10">ATCC BAA-488 / DSM 13995 / JCM 10881 / RKU-1</strain>
    </source>
</reference>
<keyword evidence="5 7" id="KW-1278">Translocase</keyword>
<organism evidence="9 10">
    <name type="scientific">Thermotoga petrophila (strain ATCC BAA-488 / DSM 13995 / JCM 10881 / RKU-1)</name>
    <dbReference type="NCBI Taxonomy" id="390874"/>
    <lineage>
        <taxon>Bacteria</taxon>
        <taxon>Thermotogati</taxon>
        <taxon>Thermotogota</taxon>
        <taxon>Thermotogae</taxon>
        <taxon>Thermotogales</taxon>
        <taxon>Thermotogaceae</taxon>
        <taxon>Thermotoga</taxon>
    </lineage>
</organism>
<dbReference type="Gene3D" id="2.40.50.100">
    <property type="match status" value="1"/>
</dbReference>
<comment type="subunit">
    <text evidence="7">The complex is composed of two ATP-binding proteins (PotA), two transmembrane proteins (PotB and PotC) and a solute-binding protein (PotD).</text>
</comment>
<protein>
    <recommendedName>
        <fullName evidence="7">Spermidine/putrescine import ATP-binding protein PotA</fullName>
        <ecNumber evidence="7">7.6.2.11</ecNumber>
    </recommendedName>
</protein>
<dbReference type="InterPro" id="IPR013611">
    <property type="entry name" value="Transp-assoc_OB_typ2"/>
</dbReference>
<comment type="catalytic activity">
    <reaction evidence="7">
        <text>ATP + H2O + polyamine-[polyamine-binding protein]Side 1 = ADP + phosphate + polyamineSide 2 + [polyamine-binding protein]Side 1.</text>
        <dbReference type="EC" id="7.6.2.11"/>
    </reaction>
</comment>
<dbReference type="EC" id="7.6.2.11" evidence="7"/>
<dbReference type="GO" id="GO:0015594">
    <property type="term" value="F:ABC-type putrescine transporter activity"/>
    <property type="evidence" value="ECO:0007669"/>
    <property type="project" value="InterPro"/>
</dbReference>
<dbReference type="InterPro" id="IPR008995">
    <property type="entry name" value="Mo/tungstate-bd_C_term_dom"/>
</dbReference>
<dbReference type="InterPro" id="IPR003593">
    <property type="entry name" value="AAA+_ATPase"/>
</dbReference>
<dbReference type="PROSITE" id="PS50893">
    <property type="entry name" value="ABC_TRANSPORTER_2"/>
    <property type="match status" value="1"/>
</dbReference>
<gene>
    <name evidence="7" type="primary">potA</name>
    <name evidence="9" type="ordered locus">Tpet_1407</name>
</gene>
<comment type="similarity">
    <text evidence="7">Belongs to the ABC transporter superfamily. Spermidine/putrescine importer (TC 3.A.1.11.1) family.</text>
</comment>
<accession>A5IMJ7</accession>
<keyword evidence="2 7" id="KW-1003">Cell membrane</keyword>
<dbReference type="Proteomes" id="UP000006558">
    <property type="component" value="Chromosome"/>
</dbReference>
<dbReference type="SUPFAM" id="SSF50331">
    <property type="entry name" value="MOP-like"/>
    <property type="match status" value="1"/>
</dbReference>
<dbReference type="SMART" id="SM00382">
    <property type="entry name" value="AAA"/>
    <property type="match status" value="1"/>
</dbReference>
<name>A5IMJ7_THEP1</name>
<evidence type="ECO:0000256" key="6">
    <source>
        <dbReference type="ARBA" id="ARBA00023136"/>
    </source>
</evidence>